<dbReference type="OrthoDB" id="5902829at2"/>
<gene>
    <name evidence="4" type="ORF">CFP71_06980</name>
</gene>
<keyword evidence="2" id="KW-0378">Hydrolase</keyword>
<evidence type="ECO:0000256" key="1">
    <source>
        <dbReference type="ARBA" id="ARBA00008645"/>
    </source>
</evidence>
<evidence type="ECO:0000313" key="5">
    <source>
        <dbReference type="Proteomes" id="UP000215223"/>
    </source>
</evidence>
<dbReference type="Proteomes" id="UP000215223">
    <property type="component" value="Unassembled WGS sequence"/>
</dbReference>
<sequence>MPENVEFIGEGGARLRGRLFLPDSPAPAPVVVLQPGMGDLARMFWPLAPWFTAAGLGVLGYDHRNFGHSEGEPRREVDPWRQSLDLRHALTALERRDDIDGDRLGLWGMSMGAVNCLYTAAFDWRVAAVAAIAPPVSGLALRSSLYTGEARIELLRRLHDDRLARAAGEPPARIPLAARGDSTEIAGFRDDRVLATVTGLAENVPGYRNEITLSSLDNVIAAEVAAHAPRITAPTMLALTESDELSGLHDARAMFDNLPGVKEKHEYPGTHHDALTTHLPAICAQSIEFLTKHLAGEPGERGQRISDWLG</sequence>
<organism evidence="4 5">
    <name type="scientific">Amycolatopsis thailandensis</name>
    <dbReference type="NCBI Taxonomy" id="589330"/>
    <lineage>
        <taxon>Bacteria</taxon>
        <taxon>Bacillati</taxon>
        <taxon>Actinomycetota</taxon>
        <taxon>Actinomycetes</taxon>
        <taxon>Pseudonocardiales</taxon>
        <taxon>Pseudonocardiaceae</taxon>
        <taxon>Amycolatopsis</taxon>
    </lineage>
</organism>
<comment type="similarity">
    <text evidence="1">Belongs to the AB hydrolase superfamily.</text>
</comment>
<dbReference type="PANTHER" id="PTHR22946">
    <property type="entry name" value="DIENELACTONE HYDROLASE DOMAIN-CONTAINING PROTEIN-RELATED"/>
    <property type="match status" value="1"/>
</dbReference>
<dbReference type="PANTHER" id="PTHR22946:SF9">
    <property type="entry name" value="POLYKETIDE TRANSFERASE AF380"/>
    <property type="match status" value="1"/>
</dbReference>
<dbReference type="Pfam" id="PF12146">
    <property type="entry name" value="Hydrolase_4"/>
    <property type="match status" value="1"/>
</dbReference>
<dbReference type="AlphaFoldDB" id="A0A229SFN3"/>
<proteinExistence type="inferred from homology"/>
<dbReference type="RefSeq" id="WP_093933005.1">
    <property type="nucleotide sequence ID" value="NZ_NMQT01000022.1"/>
</dbReference>
<evidence type="ECO:0000256" key="2">
    <source>
        <dbReference type="ARBA" id="ARBA00022801"/>
    </source>
</evidence>
<keyword evidence="5" id="KW-1185">Reference proteome</keyword>
<accession>A0A229SFN3</accession>
<name>A0A229SFN3_9PSEU</name>
<dbReference type="InterPro" id="IPR022742">
    <property type="entry name" value="Hydrolase_4"/>
</dbReference>
<feature type="domain" description="Serine aminopeptidase S33" evidence="3">
    <location>
        <begin position="27"/>
        <end position="275"/>
    </location>
</feature>
<dbReference type="EMBL" id="NMQT01000022">
    <property type="protein sequence ID" value="OXM57561.1"/>
    <property type="molecule type" value="Genomic_DNA"/>
</dbReference>
<evidence type="ECO:0000259" key="3">
    <source>
        <dbReference type="Pfam" id="PF12146"/>
    </source>
</evidence>
<comment type="caution">
    <text evidence="4">The sequence shown here is derived from an EMBL/GenBank/DDBJ whole genome shotgun (WGS) entry which is preliminary data.</text>
</comment>
<reference evidence="4 5" key="1">
    <citation type="submission" date="2017-07" db="EMBL/GenBank/DDBJ databases">
        <title>Amycolatopsis thailandensis Genome sequencing and assembly.</title>
        <authorList>
            <person name="Kaur N."/>
            <person name="Mayilraj S."/>
        </authorList>
    </citation>
    <scope>NUCLEOTIDE SEQUENCE [LARGE SCALE GENOMIC DNA]</scope>
    <source>
        <strain evidence="4 5">JCM 16380</strain>
    </source>
</reference>
<evidence type="ECO:0000313" key="4">
    <source>
        <dbReference type="EMBL" id="OXM57561.1"/>
    </source>
</evidence>
<dbReference type="InterPro" id="IPR029058">
    <property type="entry name" value="AB_hydrolase_fold"/>
</dbReference>
<dbReference type="InterPro" id="IPR050261">
    <property type="entry name" value="FrsA_esterase"/>
</dbReference>
<dbReference type="Gene3D" id="3.40.50.1820">
    <property type="entry name" value="alpha/beta hydrolase"/>
    <property type="match status" value="1"/>
</dbReference>
<protein>
    <submittedName>
        <fullName evidence="4">Peptidase</fullName>
    </submittedName>
</protein>
<dbReference type="SUPFAM" id="SSF53474">
    <property type="entry name" value="alpha/beta-Hydrolases"/>
    <property type="match status" value="1"/>
</dbReference>
<dbReference type="GO" id="GO:0052689">
    <property type="term" value="F:carboxylic ester hydrolase activity"/>
    <property type="evidence" value="ECO:0007669"/>
    <property type="project" value="UniProtKB-ARBA"/>
</dbReference>